<dbReference type="AlphaFoldDB" id="A0AA88MVR6"/>
<evidence type="ECO:0000313" key="2">
    <source>
        <dbReference type="Proteomes" id="UP001187415"/>
    </source>
</evidence>
<name>A0AA88MVR6_CHASR</name>
<protein>
    <submittedName>
        <fullName evidence="1">Uncharacterized protein</fullName>
    </submittedName>
</protein>
<keyword evidence="2" id="KW-1185">Reference proteome</keyword>
<reference evidence="1" key="1">
    <citation type="submission" date="2023-07" db="EMBL/GenBank/DDBJ databases">
        <title>Chromosome-level Genome Assembly of Striped Snakehead (Channa striata).</title>
        <authorList>
            <person name="Liu H."/>
        </authorList>
    </citation>
    <scope>NUCLEOTIDE SEQUENCE</scope>
    <source>
        <strain evidence="1">Gz</strain>
        <tissue evidence="1">Muscle</tissue>
    </source>
</reference>
<dbReference type="EMBL" id="JAUPFM010000008">
    <property type="protein sequence ID" value="KAK2844113.1"/>
    <property type="molecule type" value="Genomic_DNA"/>
</dbReference>
<accession>A0AA88MVR6</accession>
<evidence type="ECO:0000313" key="1">
    <source>
        <dbReference type="EMBL" id="KAK2844113.1"/>
    </source>
</evidence>
<gene>
    <name evidence="1" type="ORF">Q5P01_010772</name>
</gene>
<comment type="caution">
    <text evidence="1">The sequence shown here is derived from an EMBL/GenBank/DDBJ whole genome shotgun (WGS) entry which is preliminary data.</text>
</comment>
<organism evidence="1 2">
    <name type="scientific">Channa striata</name>
    <name type="common">Snakehead murrel</name>
    <name type="synonym">Ophicephalus striatus</name>
    <dbReference type="NCBI Taxonomy" id="64152"/>
    <lineage>
        <taxon>Eukaryota</taxon>
        <taxon>Metazoa</taxon>
        <taxon>Chordata</taxon>
        <taxon>Craniata</taxon>
        <taxon>Vertebrata</taxon>
        <taxon>Euteleostomi</taxon>
        <taxon>Actinopterygii</taxon>
        <taxon>Neopterygii</taxon>
        <taxon>Teleostei</taxon>
        <taxon>Neoteleostei</taxon>
        <taxon>Acanthomorphata</taxon>
        <taxon>Anabantaria</taxon>
        <taxon>Anabantiformes</taxon>
        <taxon>Channoidei</taxon>
        <taxon>Channidae</taxon>
        <taxon>Channa</taxon>
    </lineage>
</organism>
<dbReference type="Proteomes" id="UP001187415">
    <property type="component" value="Unassembled WGS sequence"/>
</dbReference>
<sequence>MSAPVVNDFENVTHVEMSSGSHSGARRRAVRDGNVHMPRREMFAITQHKRPWCDWHLYFPLCLLAHLSPACHGESSCTMSLVRGLSKIHTTDLFEVVPEPNIVAHITEQNSHFPWQQKTERQREEENSHLKQLRPFSIHERGDCGGSHKVWDIKPPNKHRGGCHPCMDRPYWAPCASWIENAQDSG</sequence>
<proteinExistence type="predicted"/>